<dbReference type="PIRSF" id="PIRSF017388">
    <property type="entry name" value="Esterase_lipase"/>
    <property type="match status" value="1"/>
</dbReference>
<evidence type="ECO:0000313" key="4">
    <source>
        <dbReference type="Proteomes" id="UP000703315"/>
    </source>
</evidence>
<dbReference type="InterPro" id="IPR029058">
    <property type="entry name" value="AB_hydrolase_fold"/>
</dbReference>
<dbReference type="InterPro" id="IPR012354">
    <property type="entry name" value="Esterase_lipase"/>
</dbReference>
<evidence type="ECO:0000313" key="3">
    <source>
        <dbReference type="EMBL" id="HJF14860.1"/>
    </source>
</evidence>
<dbReference type="Pfam" id="PF12146">
    <property type="entry name" value="Hydrolase_4"/>
    <property type="match status" value="1"/>
</dbReference>
<dbReference type="PANTHER" id="PTHR43194">
    <property type="entry name" value="HYDROLASE ALPHA/BETA FOLD FAMILY"/>
    <property type="match status" value="1"/>
</dbReference>
<accession>A0A921FN22</accession>
<dbReference type="Gene3D" id="3.40.50.1820">
    <property type="entry name" value="alpha/beta hydrolase"/>
    <property type="match status" value="1"/>
</dbReference>
<dbReference type="AlphaFoldDB" id="A0A921FN22"/>
<protein>
    <submittedName>
        <fullName evidence="3">Alpha/beta fold hydrolase</fullName>
    </submittedName>
</protein>
<dbReference type="GO" id="GO:0052689">
    <property type="term" value="F:carboxylic ester hydrolase activity"/>
    <property type="evidence" value="ECO:0007669"/>
    <property type="project" value="InterPro"/>
</dbReference>
<gene>
    <name evidence="3" type="ORF">K8V32_08690</name>
</gene>
<reference evidence="3" key="2">
    <citation type="submission" date="2021-09" db="EMBL/GenBank/DDBJ databases">
        <authorList>
            <person name="Gilroy R."/>
        </authorList>
    </citation>
    <scope>NUCLEOTIDE SEQUENCE</scope>
    <source>
        <strain evidence="3">ChiHjej13B12-14962</strain>
    </source>
</reference>
<feature type="domain" description="Serine aminopeptidase S33" evidence="2">
    <location>
        <begin position="22"/>
        <end position="237"/>
    </location>
</feature>
<dbReference type="InterPro" id="IPR050228">
    <property type="entry name" value="Carboxylesterase_BioH"/>
</dbReference>
<dbReference type="RefSeq" id="WP_303905890.1">
    <property type="nucleotide sequence ID" value="NZ_DYXC01000092.1"/>
</dbReference>
<dbReference type="PANTHER" id="PTHR43194:SF2">
    <property type="entry name" value="PEROXISOMAL MEMBRANE PROTEIN LPX1"/>
    <property type="match status" value="1"/>
</dbReference>
<evidence type="ECO:0000259" key="2">
    <source>
        <dbReference type="Pfam" id="PF12146"/>
    </source>
</evidence>
<keyword evidence="3" id="KW-0378">Hydrolase</keyword>
<feature type="active site" description="Charge relay system" evidence="1">
    <location>
        <position position="232"/>
    </location>
</feature>
<feature type="active site" description="Charge relay system" evidence="1">
    <location>
        <position position="202"/>
    </location>
</feature>
<dbReference type="SUPFAM" id="SSF53474">
    <property type="entry name" value="alpha/beta-Hydrolases"/>
    <property type="match status" value="1"/>
</dbReference>
<dbReference type="Proteomes" id="UP000703315">
    <property type="component" value="Unassembled WGS sequence"/>
</dbReference>
<comment type="caution">
    <text evidence="3">The sequence shown here is derived from an EMBL/GenBank/DDBJ whole genome shotgun (WGS) entry which is preliminary data.</text>
</comment>
<evidence type="ECO:0000256" key="1">
    <source>
        <dbReference type="PIRSR" id="PIRSR017388-1"/>
    </source>
</evidence>
<sequence>MMQSIEILQPDPQGVLAKNQTHWGIVLLHGFTADPGSVLPWGQALATAGATVYIPTLPGHGTTVSDLAQTRAGQWRQQVQQTVDNMLMQNYDHIAVAGLSLGGTLALDAAAHRMVDATFLVNPALTFKPVDQLGVALSPLFQRIIPTVGPLAGDIQKAGVVEEAYDRTPVPAVVELAKLFRTVRRQLTDIQSPVTLYCSTEDHIVPPTTAKLLRRRLGPNLLRIVRMDNSYHVATLDNDAPLIFQDSVHTLLKLSGGGRSGTA</sequence>
<name>A0A921FN22_9MICC</name>
<dbReference type="InterPro" id="IPR022742">
    <property type="entry name" value="Hydrolase_4"/>
</dbReference>
<proteinExistence type="predicted"/>
<feature type="active site" description="Nucleophile" evidence="1">
    <location>
        <position position="100"/>
    </location>
</feature>
<dbReference type="EMBL" id="DYXC01000092">
    <property type="protein sequence ID" value="HJF14860.1"/>
    <property type="molecule type" value="Genomic_DNA"/>
</dbReference>
<reference evidence="3" key="1">
    <citation type="journal article" date="2021" name="PeerJ">
        <title>Extensive microbial diversity within the chicken gut microbiome revealed by metagenomics and culture.</title>
        <authorList>
            <person name="Gilroy R."/>
            <person name="Ravi A."/>
            <person name="Getino M."/>
            <person name="Pursley I."/>
            <person name="Horton D.L."/>
            <person name="Alikhan N.F."/>
            <person name="Baker D."/>
            <person name="Gharbi K."/>
            <person name="Hall N."/>
            <person name="Watson M."/>
            <person name="Adriaenssens E.M."/>
            <person name="Foster-Nyarko E."/>
            <person name="Jarju S."/>
            <person name="Secka A."/>
            <person name="Antonio M."/>
            <person name="Oren A."/>
            <person name="Chaudhuri R.R."/>
            <person name="La Ragione R."/>
            <person name="Hildebrand F."/>
            <person name="Pallen M.J."/>
        </authorList>
    </citation>
    <scope>NUCLEOTIDE SEQUENCE</scope>
    <source>
        <strain evidence="3">ChiHjej13B12-14962</strain>
    </source>
</reference>
<organism evidence="3 4">
    <name type="scientific">Enteractinococcus helveticum</name>
    <dbReference type="NCBI Taxonomy" id="1837282"/>
    <lineage>
        <taxon>Bacteria</taxon>
        <taxon>Bacillati</taxon>
        <taxon>Actinomycetota</taxon>
        <taxon>Actinomycetes</taxon>
        <taxon>Micrococcales</taxon>
        <taxon>Micrococcaceae</taxon>
    </lineage>
</organism>